<evidence type="ECO:0000256" key="3">
    <source>
        <dbReference type="ARBA" id="ARBA00022729"/>
    </source>
</evidence>
<keyword evidence="5" id="KW-0472">Membrane</keyword>
<keyword evidence="7" id="KW-0675">Receptor</keyword>
<accession>A0A5N4ELA2</accession>
<dbReference type="Proteomes" id="UP000299084">
    <property type="component" value="Unassembled WGS sequence"/>
</dbReference>
<name>A0A5N4ELA2_CAMDR</name>
<comment type="caution">
    <text evidence="7">The sequence shown here is derived from an EMBL/GenBank/DDBJ whole genome shotgun (WGS) entry which is preliminary data.</text>
</comment>
<evidence type="ECO:0000313" key="7">
    <source>
        <dbReference type="EMBL" id="KAB1284187.1"/>
    </source>
</evidence>
<evidence type="ECO:0000313" key="8">
    <source>
        <dbReference type="Proteomes" id="UP000299084"/>
    </source>
</evidence>
<dbReference type="SUPFAM" id="SSF53822">
    <property type="entry name" value="Periplasmic binding protein-like I"/>
    <property type="match status" value="1"/>
</dbReference>
<dbReference type="Gene3D" id="3.40.50.2300">
    <property type="match status" value="1"/>
</dbReference>
<evidence type="ECO:0000259" key="6">
    <source>
        <dbReference type="Pfam" id="PF01094"/>
    </source>
</evidence>
<keyword evidence="4" id="KW-1133">Transmembrane helix</keyword>
<dbReference type="AlphaFoldDB" id="A0A5N4ELA2"/>
<dbReference type="InterPro" id="IPR028082">
    <property type="entry name" value="Peripla_BP_I"/>
</dbReference>
<dbReference type="PANTHER" id="PTHR24061">
    <property type="entry name" value="CALCIUM-SENSING RECEPTOR-RELATED"/>
    <property type="match status" value="1"/>
</dbReference>
<evidence type="ECO:0000256" key="1">
    <source>
        <dbReference type="ARBA" id="ARBA00004370"/>
    </source>
</evidence>
<evidence type="ECO:0000256" key="2">
    <source>
        <dbReference type="ARBA" id="ARBA00022692"/>
    </source>
</evidence>
<dbReference type="InterPro" id="IPR000068">
    <property type="entry name" value="GPCR_3_Ca_sens_rcpt-rel"/>
</dbReference>
<organism evidence="7 8">
    <name type="scientific">Camelus dromedarius</name>
    <name type="common">Dromedary</name>
    <name type="synonym">Arabian camel</name>
    <dbReference type="NCBI Taxonomy" id="9838"/>
    <lineage>
        <taxon>Eukaryota</taxon>
        <taxon>Metazoa</taxon>
        <taxon>Chordata</taxon>
        <taxon>Craniata</taxon>
        <taxon>Vertebrata</taxon>
        <taxon>Euteleostomi</taxon>
        <taxon>Mammalia</taxon>
        <taxon>Eutheria</taxon>
        <taxon>Laurasiatheria</taxon>
        <taxon>Artiodactyla</taxon>
        <taxon>Tylopoda</taxon>
        <taxon>Camelidae</taxon>
        <taxon>Camelus</taxon>
    </lineage>
</organism>
<dbReference type="Pfam" id="PF01094">
    <property type="entry name" value="ANF_receptor"/>
    <property type="match status" value="1"/>
</dbReference>
<dbReference type="GO" id="GO:0004984">
    <property type="term" value="F:olfactory receptor activity"/>
    <property type="evidence" value="ECO:0007669"/>
    <property type="project" value="TreeGrafter"/>
</dbReference>
<gene>
    <name evidence="7" type="ORF">Cadr_000000302</name>
</gene>
<reference evidence="7 8" key="1">
    <citation type="journal article" date="2019" name="Mol. Ecol. Resour.">
        <title>Improving Illumina assemblies with Hi-C and long reads: an example with the North African dromedary.</title>
        <authorList>
            <person name="Elbers J.P."/>
            <person name="Rogers M.F."/>
            <person name="Perelman P.L."/>
            <person name="Proskuryakova A.A."/>
            <person name="Serdyukova N.A."/>
            <person name="Johnson W.E."/>
            <person name="Horin P."/>
            <person name="Corander J."/>
            <person name="Murphy D."/>
            <person name="Burger P.A."/>
        </authorList>
    </citation>
    <scope>NUCLEOTIDE SEQUENCE [LARGE SCALE GENOMIC DNA]</scope>
    <source>
        <strain evidence="7">Drom800</strain>
        <tissue evidence="7">Blood</tissue>
    </source>
</reference>
<keyword evidence="8" id="KW-1185">Reference proteome</keyword>
<proteinExistence type="predicted"/>
<sequence length="331" mass="38111">MVHHNITDRTWIASEAWITSALIAKPEYFPYFGGSIGFAVPRADISGLKEFLYDVHPSKDPNDVLTIEFWQTAFNCTWPNSSVPYNIDHRMNMTGKEDRLHAMSDKFCTGEEKLEDLKNTYLDVSQLRVTNNVKQAVYSMAYTLDHLSRCEEGYGPHIPGNTCAYIPDFEPWQLMYYLKTLKFTTHNGMRTEMDDNGDVTGYYDILNWQLDDNGETAFVKVGEHIFTNSKSELVMNKNAIIFWKMESWEIRDLQIVFQIMLRKDIRIYDKKIKISELLCCASFAIQCVLICVIPGPGRGFIRGNQYAALTASHVLMDMCHGNQVEMIIFLN</sequence>
<feature type="domain" description="Receptor ligand binding region" evidence="6">
    <location>
        <begin position="2"/>
        <end position="209"/>
    </location>
</feature>
<evidence type="ECO:0000256" key="5">
    <source>
        <dbReference type="ARBA" id="ARBA00023136"/>
    </source>
</evidence>
<protein>
    <submittedName>
        <fullName evidence="7">Vomeronasal type-2 receptor 1</fullName>
    </submittedName>
</protein>
<keyword evidence="3" id="KW-0732">Signal</keyword>
<dbReference type="PANTHER" id="PTHR24061:SF1">
    <property type="entry name" value="VOMERONASAL 2, RECEPTOR 2-RELATED"/>
    <property type="match status" value="1"/>
</dbReference>
<dbReference type="EMBL" id="JWIN03000001">
    <property type="protein sequence ID" value="KAB1284187.1"/>
    <property type="molecule type" value="Genomic_DNA"/>
</dbReference>
<comment type="subcellular location">
    <subcellularLocation>
        <location evidence="1">Membrane</location>
    </subcellularLocation>
</comment>
<dbReference type="GO" id="GO:0004930">
    <property type="term" value="F:G protein-coupled receptor activity"/>
    <property type="evidence" value="ECO:0007669"/>
    <property type="project" value="InterPro"/>
</dbReference>
<keyword evidence="2" id="KW-0812">Transmembrane</keyword>
<evidence type="ECO:0000256" key="4">
    <source>
        <dbReference type="ARBA" id="ARBA00022989"/>
    </source>
</evidence>
<dbReference type="GO" id="GO:0005886">
    <property type="term" value="C:plasma membrane"/>
    <property type="evidence" value="ECO:0007669"/>
    <property type="project" value="TreeGrafter"/>
</dbReference>
<dbReference type="InterPro" id="IPR001828">
    <property type="entry name" value="ANF_lig-bd_rcpt"/>
</dbReference>